<dbReference type="STRING" id="1123243.SAMN02745190_01945"/>
<keyword evidence="3 6" id="KW-0808">Transferase</keyword>
<accession>A0A1M4Z859</accession>
<dbReference type="CDD" id="cd00751">
    <property type="entry name" value="thiolase"/>
    <property type="match status" value="1"/>
</dbReference>
<dbReference type="Pfam" id="PF00108">
    <property type="entry name" value="Thiolase_N"/>
    <property type="match status" value="1"/>
</dbReference>
<dbReference type="PIRSF" id="PIRSF000429">
    <property type="entry name" value="Ac-CoA_Ac_transf"/>
    <property type="match status" value="1"/>
</dbReference>
<feature type="domain" description="Thiolase C-terminal" evidence="8">
    <location>
        <begin position="262"/>
        <end position="382"/>
    </location>
</feature>
<dbReference type="AlphaFoldDB" id="A0A1M4Z859"/>
<name>A0A1M4Z859_9FIRM</name>
<dbReference type="Proteomes" id="UP000184404">
    <property type="component" value="Unassembled WGS sequence"/>
</dbReference>
<proteinExistence type="inferred from homology"/>
<dbReference type="InterPro" id="IPR016039">
    <property type="entry name" value="Thiolase-like"/>
</dbReference>
<feature type="domain" description="Thiolase N-terminal" evidence="7">
    <location>
        <begin position="7"/>
        <end position="253"/>
    </location>
</feature>
<protein>
    <recommendedName>
        <fullName evidence="2">acetyl-CoA C-acetyltransferase</fullName>
        <ecNumber evidence="2">2.3.1.9</ecNumber>
    </recommendedName>
    <alternativeName>
        <fullName evidence="5">Acetoacetyl-CoA thiolase</fullName>
    </alternativeName>
</protein>
<sequence>MLTMEKVYVLGGLRTPIVVKNGQFKNIKPECFGAEVLKALIKKYALTDISGVIAGNAVGTGGNITRLMTLTAGIDERVPAMTVDMQCASAAAAISVAYAKIAAGQGDVFIAGGLESSSLQPIRVYAKGDDRYDKTPMHDGAYKTAQFSPGDLNPDAMLRGAEKTAQAENITKEELDAWVLESHRRASDAQTAGVLSDIIVPVNGCERDDGIRPRMNQRLLDRLPLIFGKGSLTNAGNSCLINDGAAFVILVSEKYLAEHKIKPAARILGTASMGGVPDESPRGAMRTADTLLSKLGLGYEDLSAIEFNEAFAVIDVLFERSHPSLRGIYNTFGGALAYGHPYGASGAILMLHLLKALSSAGGGKGILSIAGAGGMGEAIGVEML</sequence>
<dbReference type="PANTHER" id="PTHR18919:SF107">
    <property type="entry name" value="ACETYL-COA ACETYLTRANSFERASE, CYTOSOLIC"/>
    <property type="match status" value="1"/>
</dbReference>
<dbReference type="InterPro" id="IPR020613">
    <property type="entry name" value="Thiolase_CS"/>
</dbReference>
<evidence type="ECO:0000256" key="2">
    <source>
        <dbReference type="ARBA" id="ARBA00012705"/>
    </source>
</evidence>
<dbReference type="Pfam" id="PF02803">
    <property type="entry name" value="Thiolase_C"/>
    <property type="match status" value="1"/>
</dbReference>
<dbReference type="NCBIfam" id="TIGR01930">
    <property type="entry name" value="AcCoA-C-Actrans"/>
    <property type="match status" value="1"/>
</dbReference>
<keyword evidence="4 6" id="KW-0012">Acyltransferase</keyword>
<evidence type="ECO:0000313" key="10">
    <source>
        <dbReference type="Proteomes" id="UP000184404"/>
    </source>
</evidence>
<evidence type="ECO:0000313" key="9">
    <source>
        <dbReference type="EMBL" id="SHF13786.1"/>
    </source>
</evidence>
<dbReference type="GO" id="GO:0003985">
    <property type="term" value="F:acetyl-CoA C-acetyltransferase activity"/>
    <property type="evidence" value="ECO:0007669"/>
    <property type="project" value="UniProtKB-EC"/>
</dbReference>
<evidence type="ECO:0000256" key="6">
    <source>
        <dbReference type="RuleBase" id="RU003557"/>
    </source>
</evidence>
<dbReference type="PANTHER" id="PTHR18919">
    <property type="entry name" value="ACETYL-COA C-ACYLTRANSFERASE"/>
    <property type="match status" value="1"/>
</dbReference>
<evidence type="ECO:0000259" key="8">
    <source>
        <dbReference type="Pfam" id="PF02803"/>
    </source>
</evidence>
<dbReference type="InterPro" id="IPR020616">
    <property type="entry name" value="Thiolase_N"/>
</dbReference>
<comment type="similarity">
    <text evidence="1 6">Belongs to the thiolase-like superfamily. Thiolase family.</text>
</comment>
<reference evidence="9 10" key="1">
    <citation type="submission" date="2016-11" db="EMBL/GenBank/DDBJ databases">
        <authorList>
            <person name="Jaros S."/>
            <person name="Januszkiewicz K."/>
            <person name="Wedrychowicz H."/>
        </authorList>
    </citation>
    <scope>NUCLEOTIDE SEQUENCE [LARGE SCALE GENOMIC DNA]</scope>
    <source>
        <strain evidence="9 10">DSM 10502</strain>
    </source>
</reference>
<evidence type="ECO:0000256" key="4">
    <source>
        <dbReference type="ARBA" id="ARBA00023315"/>
    </source>
</evidence>
<keyword evidence="10" id="KW-1185">Reference proteome</keyword>
<dbReference type="EC" id="2.3.1.9" evidence="2"/>
<gene>
    <name evidence="9" type="ORF">SAMN02745190_01945</name>
</gene>
<organism evidence="9 10">
    <name type="scientific">Schwartzia succinivorans DSM 10502</name>
    <dbReference type="NCBI Taxonomy" id="1123243"/>
    <lineage>
        <taxon>Bacteria</taxon>
        <taxon>Bacillati</taxon>
        <taxon>Bacillota</taxon>
        <taxon>Negativicutes</taxon>
        <taxon>Selenomonadales</taxon>
        <taxon>Selenomonadaceae</taxon>
        <taxon>Schwartzia</taxon>
    </lineage>
</organism>
<dbReference type="SUPFAM" id="SSF53901">
    <property type="entry name" value="Thiolase-like"/>
    <property type="match status" value="2"/>
</dbReference>
<dbReference type="InterPro" id="IPR020617">
    <property type="entry name" value="Thiolase_C"/>
</dbReference>
<evidence type="ECO:0000256" key="5">
    <source>
        <dbReference type="ARBA" id="ARBA00030755"/>
    </source>
</evidence>
<evidence type="ECO:0000259" key="7">
    <source>
        <dbReference type="Pfam" id="PF00108"/>
    </source>
</evidence>
<dbReference type="Gene3D" id="3.40.47.10">
    <property type="match status" value="1"/>
</dbReference>
<dbReference type="EMBL" id="FQUG01000007">
    <property type="protein sequence ID" value="SHF13786.1"/>
    <property type="molecule type" value="Genomic_DNA"/>
</dbReference>
<dbReference type="PROSITE" id="PS00737">
    <property type="entry name" value="THIOLASE_2"/>
    <property type="match status" value="1"/>
</dbReference>
<evidence type="ECO:0000256" key="3">
    <source>
        <dbReference type="ARBA" id="ARBA00022679"/>
    </source>
</evidence>
<evidence type="ECO:0000256" key="1">
    <source>
        <dbReference type="ARBA" id="ARBA00010982"/>
    </source>
</evidence>
<dbReference type="InterPro" id="IPR002155">
    <property type="entry name" value="Thiolase"/>
</dbReference>